<dbReference type="GeneID" id="1442927"/>
<gene>
    <name evidence="1" type="ORF">HA331_00170</name>
</gene>
<protein>
    <recommendedName>
        <fullName evidence="3">MalT-like TPR region domain-containing protein</fullName>
    </recommendedName>
</protein>
<dbReference type="Gene3D" id="1.25.40.10">
    <property type="entry name" value="Tetratricopeptide repeat domain"/>
    <property type="match status" value="1"/>
</dbReference>
<proteinExistence type="predicted"/>
<sequence>MEIDEIILLARKGFIDQAIERISKLKHPLDRVIALTRVGEVVKDLSILDDALYLVEHSLKSVEDKIFGYSELGVSYSRLGDKESSASCFEEAINLLGKLEEYEAGVIAISLGAKLALAGFHRNALEMFDFAFDSLMESEIKLSEKVELITQLADTMETVGDELPSAIALEFYERAYYIFDNLRIGDRSSNLEKKIRVSKALKVAGLPGVRKLVLEGRFEDALHLLDNLKGGERIIGILELSLWAKEMESYERFKLIDIALEEIKTANLSDDEKVKIVNLLSKLELFENALEVGKSIKEGEIRDKALYLLGKELIKSGEFEYVKTKLLPLIRSQDLKEDLARLFGEVNG</sequence>
<dbReference type="SUPFAM" id="SSF48452">
    <property type="entry name" value="TPR-like"/>
    <property type="match status" value="1"/>
</dbReference>
<evidence type="ECO:0000313" key="2">
    <source>
        <dbReference type="Proteomes" id="UP000617544"/>
    </source>
</evidence>
<name>A0A832SWK2_PYRHR</name>
<organism evidence="1 2">
    <name type="scientific">Pyrococcus horikoshii</name>
    <dbReference type="NCBI Taxonomy" id="53953"/>
    <lineage>
        <taxon>Archaea</taxon>
        <taxon>Methanobacteriati</taxon>
        <taxon>Methanobacteriota</taxon>
        <taxon>Thermococci</taxon>
        <taxon>Thermococcales</taxon>
        <taxon>Thermococcaceae</taxon>
        <taxon>Pyrococcus</taxon>
    </lineage>
</organism>
<dbReference type="InterPro" id="IPR011990">
    <property type="entry name" value="TPR-like_helical_dom_sf"/>
</dbReference>
<comment type="caution">
    <text evidence="1">The sequence shown here is derived from an EMBL/GenBank/DDBJ whole genome shotgun (WGS) entry which is preliminary data.</text>
</comment>
<reference evidence="1" key="1">
    <citation type="journal article" date="2020" name="bioRxiv">
        <title>A rank-normalized archaeal taxonomy based on genome phylogeny resolves widespread incomplete and uneven classifications.</title>
        <authorList>
            <person name="Rinke C."/>
            <person name="Chuvochina M."/>
            <person name="Mussig A.J."/>
            <person name="Chaumeil P.-A."/>
            <person name="Waite D.W."/>
            <person name="Whitman W.B."/>
            <person name="Parks D.H."/>
            <person name="Hugenholtz P."/>
        </authorList>
    </citation>
    <scope>NUCLEOTIDE SEQUENCE</scope>
    <source>
        <strain evidence="1">UBA8834</strain>
    </source>
</reference>
<dbReference type="AlphaFoldDB" id="A0A832SWK2"/>
<dbReference type="Proteomes" id="UP000617544">
    <property type="component" value="Unassembled WGS sequence"/>
</dbReference>
<accession>A0A832SWK2</accession>
<evidence type="ECO:0008006" key="3">
    <source>
        <dbReference type="Google" id="ProtNLM"/>
    </source>
</evidence>
<dbReference type="RefSeq" id="WP_010884693.1">
    <property type="nucleotide sequence ID" value="NZ_DUJN01000001.1"/>
</dbReference>
<evidence type="ECO:0000313" key="1">
    <source>
        <dbReference type="EMBL" id="HII60189.1"/>
    </source>
</evidence>
<dbReference type="OMA" id="LEVALWM"/>
<dbReference type="EMBL" id="DUJN01000001">
    <property type="protein sequence ID" value="HII60189.1"/>
    <property type="molecule type" value="Genomic_DNA"/>
</dbReference>